<keyword evidence="1" id="KW-0812">Transmembrane</keyword>
<evidence type="ECO:0000313" key="3">
    <source>
        <dbReference type="Proteomes" id="UP000176634"/>
    </source>
</evidence>
<name>A0A1F6P9A7_9BACT</name>
<comment type="caution">
    <text evidence="2">The sequence shown here is derived from an EMBL/GenBank/DDBJ whole genome shotgun (WGS) entry which is preliminary data.</text>
</comment>
<dbReference type="AlphaFoldDB" id="A0A1F6P9A7"/>
<evidence type="ECO:0000256" key="1">
    <source>
        <dbReference type="SAM" id="Phobius"/>
    </source>
</evidence>
<organism evidence="2 3">
    <name type="scientific">Candidatus Magasanikbacteria bacterium RIFOXYD1_FULL_40_23</name>
    <dbReference type="NCBI Taxonomy" id="1798705"/>
    <lineage>
        <taxon>Bacteria</taxon>
        <taxon>Candidatus Magasanikiibacteriota</taxon>
    </lineage>
</organism>
<evidence type="ECO:0000313" key="2">
    <source>
        <dbReference type="EMBL" id="OGH92752.1"/>
    </source>
</evidence>
<accession>A0A1F6P9A7</accession>
<dbReference type="STRING" id="1798705.A2563_03725"/>
<protein>
    <submittedName>
        <fullName evidence="2">Uncharacterized protein</fullName>
    </submittedName>
</protein>
<dbReference type="EMBL" id="MFRA01000005">
    <property type="protein sequence ID" value="OGH92752.1"/>
    <property type="molecule type" value="Genomic_DNA"/>
</dbReference>
<feature type="transmembrane region" description="Helical" evidence="1">
    <location>
        <begin position="22"/>
        <end position="45"/>
    </location>
</feature>
<sequence>MTAVAKAKAVEGGNMFENSKDILYLVIAFCVLWITVFLCWMFYYVTRILKNANEIAEEFRARLQVLTETINYLRGKVESIHGLLSMASGGMAGVVKNMVSKKANEWINKGSGKFNSAAKEAVDKAVQATAKKMKKTARKL</sequence>
<proteinExistence type="predicted"/>
<gene>
    <name evidence="2" type="ORF">A2563_03725</name>
</gene>
<keyword evidence="1" id="KW-0472">Membrane</keyword>
<keyword evidence="1" id="KW-1133">Transmembrane helix</keyword>
<dbReference type="Proteomes" id="UP000176634">
    <property type="component" value="Unassembled WGS sequence"/>
</dbReference>
<reference evidence="2 3" key="1">
    <citation type="journal article" date="2016" name="Nat. Commun.">
        <title>Thousands of microbial genomes shed light on interconnected biogeochemical processes in an aquifer system.</title>
        <authorList>
            <person name="Anantharaman K."/>
            <person name="Brown C.T."/>
            <person name="Hug L.A."/>
            <person name="Sharon I."/>
            <person name="Castelle C.J."/>
            <person name="Probst A.J."/>
            <person name="Thomas B.C."/>
            <person name="Singh A."/>
            <person name="Wilkins M.J."/>
            <person name="Karaoz U."/>
            <person name="Brodie E.L."/>
            <person name="Williams K.H."/>
            <person name="Hubbard S.S."/>
            <person name="Banfield J.F."/>
        </authorList>
    </citation>
    <scope>NUCLEOTIDE SEQUENCE [LARGE SCALE GENOMIC DNA]</scope>
</reference>